<dbReference type="InterPro" id="IPR001789">
    <property type="entry name" value="Sig_transdc_resp-reg_receiver"/>
</dbReference>
<protein>
    <recommendedName>
        <fullName evidence="7">Response regulatory domain-containing protein</fullName>
    </recommendedName>
</protein>
<dbReference type="EMBL" id="PCVY01000060">
    <property type="protein sequence ID" value="PIQ85806.1"/>
    <property type="molecule type" value="Genomic_DNA"/>
</dbReference>
<evidence type="ECO:0000256" key="1">
    <source>
        <dbReference type="ARBA" id="ARBA00022553"/>
    </source>
</evidence>
<evidence type="ECO:0000313" key="8">
    <source>
        <dbReference type="EMBL" id="PIQ85806.1"/>
    </source>
</evidence>
<keyword evidence="4" id="KW-0238">DNA-binding</keyword>
<evidence type="ECO:0000256" key="6">
    <source>
        <dbReference type="PROSITE-ProRule" id="PRU00169"/>
    </source>
</evidence>
<dbReference type="GO" id="GO:0000160">
    <property type="term" value="P:phosphorelay signal transduction system"/>
    <property type="evidence" value="ECO:0007669"/>
    <property type="project" value="UniProtKB-KW"/>
</dbReference>
<keyword evidence="1 6" id="KW-0597">Phosphoprotein</keyword>
<proteinExistence type="predicted"/>
<feature type="modified residue" description="4-aspartylphosphate" evidence="6">
    <location>
        <position position="52"/>
    </location>
</feature>
<reference evidence="8 9" key="1">
    <citation type="submission" date="2017-09" db="EMBL/GenBank/DDBJ databases">
        <title>Depth-based differentiation of microbial function through sediment-hosted aquifers and enrichment of novel symbionts in the deep terrestrial subsurface.</title>
        <authorList>
            <person name="Probst A.J."/>
            <person name="Ladd B."/>
            <person name="Jarett J.K."/>
            <person name="Geller-Mcgrath D.E."/>
            <person name="Sieber C.M."/>
            <person name="Emerson J.B."/>
            <person name="Anantharaman K."/>
            <person name="Thomas B.C."/>
            <person name="Malmstrom R."/>
            <person name="Stieglmeier M."/>
            <person name="Klingl A."/>
            <person name="Woyke T."/>
            <person name="Ryan C.M."/>
            <person name="Banfield J.F."/>
        </authorList>
    </citation>
    <scope>NUCLEOTIDE SEQUENCE [LARGE SCALE GENOMIC DNA]</scope>
    <source>
        <strain evidence="8">CG11_big_fil_rev_8_21_14_0_20_45_26</strain>
    </source>
</reference>
<dbReference type="FunFam" id="3.40.50.2300:FF:000001">
    <property type="entry name" value="DNA-binding response regulator PhoB"/>
    <property type="match status" value="1"/>
</dbReference>
<dbReference type="PANTHER" id="PTHR44591">
    <property type="entry name" value="STRESS RESPONSE REGULATOR PROTEIN 1"/>
    <property type="match status" value="1"/>
</dbReference>
<dbReference type="InterPro" id="IPR011006">
    <property type="entry name" value="CheY-like_superfamily"/>
</dbReference>
<dbReference type="PANTHER" id="PTHR44591:SF3">
    <property type="entry name" value="RESPONSE REGULATORY DOMAIN-CONTAINING PROTEIN"/>
    <property type="match status" value="1"/>
</dbReference>
<evidence type="ECO:0000256" key="5">
    <source>
        <dbReference type="ARBA" id="ARBA00023163"/>
    </source>
</evidence>
<accession>A0A2H0LN88</accession>
<comment type="caution">
    <text evidence="8">The sequence shown here is derived from an EMBL/GenBank/DDBJ whole genome shotgun (WGS) entry which is preliminary data.</text>
</comment>
<keyword evidence="3" id="KW-0805">Transcription regulation</keyword>
<dbReference type="GO" id="GO:0003677">
    <property type="term" value="F:DNA binding"/>
    <property type="evidence" value="ECO:0007669"/>
    <property type="project" value="UniProtKB-KW"/>
</dbReference>
<dbReference type="Proteomes" id="UP000230859">
    <property type="component" value="Unassembled WGS sequence"/>
</dbReference>
<dbReference type="PROSITE" id="PS50110">
    <property type="entry name" value="RESPONSE_REGULATORY"/>
    <property type="match status" value="1"/>
</dbReference>
<name>A0A2H0LN88_9BACT</name>
<evidence type="ECO:0000256" key="2">
    <source>
        <dbReference type="ARBA" id="ARBA00023012"/>
    </source>
</evidence>
<dbReference type="AlphaFoldDB" id="A0A2H0LN88"/>
<evidence type="ECO:0000256" key="4">
    <source>
        <dbReference type="ARBA" id="ARBA00023125"/>
    </source>
</evidence>
<keyword evidence="5" id="KW-0804">Transcription</keyword>
<dbReference type="InterPro" id="IPR050595">
    <property type="entry name" value="Bact_response_regulator"/>
</dbReference>
<dbReference type="Pfam" id="PF00072">
    <property type="entry name" value="Response_reg"/>
    <property type="match status" value="1"/>
</dbReference>
<dbReference type="SMART" id="SM00448">
    <property type="entry name" value="REC"/>
    <property type="match status" value="1"/>
</dbReference>
<gene>
    <name evidence="8" type="ORF">COV74_07260</name>
</gene>
<dbReference type="SUPFAM" id="SSF52172">
    <property type="entry name" value="CheY-like"/>
    <property type="match status" value="1"/>
</dbReference>
<evidence type="ECO:0000313" key="9">
    <source>
        <dbReference type="Proteomes" id="UP000230859"/>
    </source>
</evidence>
<organism evidence="8 9">
    <name type="scientific">Candidatus Abzuiibacterium crystallinum</name>
    <dbReference type="NCBI Taxonomy" id="1974748"/>
    <lineage>
        <taxon>Bacteria</taxon>
        <taxon>Pseudomonadati</taxon>
        <taxon>Candidatus Omnitrophota</taxon>
        <taxon>Candidatus Abzuiibacterium</taxon>
    </lineage>
</organism>
<keyword evidence="2" id="KW-0902">Two-component regulatory system</keyword>
<evidence type="ECO:0000256" key="3">
    <source>
        <dbReference type="ARBA" id="ARBA00023015"/>
    </source>
</evidence>
<evidence type="ECO:0000259" key="7">
    <source>
        <dbReference type="PROSITE" id="PS50110"/>
    </source>
</evidence>
<feature type="domain" description="Response regulatory" evidence="7">
    <location>
        <begin position="3"/>
        <end position="120"/>
    </location>
</feature>
<dbReference type="Gene3D" id="3.40.50.2300">
    <property type="match status" value="1"/>
</dbReference>
<sequence length="122" mass="13672">MKKILIVDDEPDICEGIASYLAEVGYQTMTATRGQEGYDLILKERPDLVILDIALPDLDGTVLYENLRKDPAIAQTRILFLTALAAGAPDQFKGIDREDYTIISKPVKFETLQAEVERMLKL</sequence>